<evidence type="ECO:0000313" key="4">
    <source>
        <dbReference type="Proteomes" id="UP001159364"/>
    </source>
</evidence>
<dbReference type="PANTHER" id="PTHR34222:SF99">
    <property type="entry name" value="PROTEIN, PUTATIVE-RELATED"/>
    <property type="match status" value="1"/>
</dbReference>
<keyword evidence="1" id="KW-0863">Zinc-finger</keyword>
<dbReference type="PROSITE" id="PS50158">
    <property type="entry name" value="ZF_CCHC"/>
    <property type="match status" value="1"/>
</dbReference>
<dbReference type="InterPro" id="IPR005162">
    <property type="entry name" value="Retrotrans_gag_dom"/>
</dbReference>
<dbReference type="Pfam" id="PF03732">
    <property type="entry name" value="Retrotrans_gag"/>
    <property type="match status" value="1"/>
</dbReference>
<dbReference type="GO" id="GO:0008270">
    <property type="term" value="F:zinc ion binding"/>
    <property type="evidence" value="ECO:0007669"/>
    <property type="project" value="UniProtKB-KW"/>
</dbReference>
<feature type="domain" description="CCHC-type" evidence="2">
    <location>
        <begin position="210"/>
        <end position="223"/>
    </location>
</feature>
<keyword evidence="4" id="KW-1185">Reference proteome</keyword>
<evidence type="ECO:0000256" key="1">
    <source>
        <dbReference type="PROSITE-ProRule" id="PRU00047"/>
    </source>
</evidence>
<dbReference type="GO" id="GO:0003676">
    <property type="term" value="F:nucleic acid binding"/>
    <property type="evidence" value="ECO:0007669"/>
    <property type="project" value="InterPro"/>
</dbReference>
<sequence>MSLLSKNKLSFVDGTILPPSRTDSLFVPWERCNNLVISWLIHSISSSIAQSIIWLDSAYEIWNDLKARFAQSNSFRICDLQLEIYTCQQGVLSVHEYFTKLKILWDELQILRPLPSCSCNPQCSCGLSRNIRHFHENDQVMVFIKGLNENYATVKSQILLMDPLPSLNKAFSLVIQQERPSVSDISVLAVKGTTASTQRKFTSTSAPPICTHCGKEGHTVDRCYKKHGYPINMKNSKKSSTRVYANAVDVDVENNPSDDCHNSETSEDQVSNFQFTKDQYEQILQLLQGFSSTSHHVNAVTLHNRLPTKSTAGLLPSNQHPAMEDDWGC</sequence>
<dbReference type="PANTHER" id="PTHR34222">
    <property type="entry name" value="GAG_PRE-INTEGRS DOMAIN-CONTAINING PROTEIN"/>
    <property type="match status" value="1"/>
</dbReference>
<proteinExistence type="predicted"/>
<keyword evidence="1" id="KW-0479">Metal-binding</keyword>
<organism evidence="3 4">
    <name type="scientific">Erythroxylum novogranatense</name>
    <dbReference type="NCBI Taxonomy" id="1862640"/>
    <lineage>
        <taxon>Eukaryota</taxon>
        <taxon>Viridiplantae</taxon>
        <taxon>Streptophyta</taxon>
        <taxon>Embryophyta</taxon>
        <taxon>Tracheophyta</taxon>
        <taxon>Spermatophyta</taxon>
        <taxon>Magnoliopsida</taxon>
        <taxon>eudicotyledons</taxon>
        <taxon>Gunneridae</taxon>
        <taxon>Pentapetalae</taxon>
        <taxon>rosids</taxon>
        <taxon>fabids</taxon>
        <taxon>Malpighiales</taxon>
        <taxon>Erythroxylaceae</taxon>
        <taxon>Erythroxylum</taxon>
    </lineage>
</organism>
<reference evidence="3 4" key="1">
    <citation type="submission" date="2021-09" db="EMBL/GenBank/DDBJ databases">
        <title>Genomic insights and catalytic innovation underlie evolution of tropane alkaloids biosynthesis.</title>
        <authorList>
            <person name="Wang Y.-J."/>
            <person name="Tian T."/>
            <person name="Huang J.-P."/>
            <person name="Huang S.-X."/>
        </authorList>
    </citation>
    <scope>NUCLEOTIDE SEQUENCE [LARGE SCALE GENOMIC DNA]</scope>
    <source>
        <strain evidence="3">KIB-2018</strain>
        <tissue evidence="3">Leaf</tissue>
    </source>
</reference>
<accession>A0AAV8S5D6</accession>
<protein>
    <recommendedName>
        <fullName evidence="2">CCHC-type domain-containing protein</fullName>
    </recommendedName>
</protein>
<dbReference type="AlphaFoldDB" id="A0AAV8S5D6"/>
<dbReference type="Proteomes" id="UP001159364">
    <property type="component" value="Unassembled WGS sequence"/>
</dbReference>
<dbReference type="EMBL" id="JAIWQS010000205">
    <property type="protein sequence ID" value="KAJ8747272.1"/>
    <property type="molecule type" value="Genomic_DNA"/>
</dbReference>
<evidence type="ECO:0000313" key="3">
    <source>
        <dbReference type="EMBL" id="KAJ8747272.1"/>
    </source>
</evidence>
<name>A0AAV8S5D6_9ROSI</name>
<evidence type="ECO:0000259" key="2">
    <source>
        <dbReference type="PROSITE" id="PS50158"/>
    </source>
</evidence>
<dbReference type="InterPro" id="IPR001878">
    <property type="entry name" value="Znf_CCHC"/>
</dbReference>
<keyword evidence="1" id="KW-0862">Zinc</keyword>
<gene>
    <name evidence="3" type="ORF">K2173_014518</name>
</gene>
<comment type="caution">
    <text evidence="3">The sequence shown here is derived from an EMBL/GenBank/DDBJ whole genome shotgun (WGS) entry which is preliminary data.</text>
</comment>